<protein>
    <recommendedName>
        <fullName evidence="3">Rap1a immunity protein domain-containing protein</fullName>
    </recommendedName>
</protein>
<proteinExistence type="predicted"/>
<reference evidence="1 2" key="1">
    <citation type="submission" date="2020-08" db="EMBL/GenBank/DDBJ databases">
        <title>Genomic Encyclopedia of Type Strains, Phase IV (KMG-IV): sequencing the most valuable type-strain genomes for metagenomic binning, comparative biology and taxonomic classification.</title>
        <authorList>
            <person name="Goeker M."/>
        </authorList>
    </citation>
    <scope>NUCLEOTIDE SEQUENCE [LARGE SCALE GENOMIC DNA]</scope>
    <source>
        <strain evidence="1 2">DSM 4737</strain>
    </source>
</reference>
<keyword evidence="2" id="KW-1185">Reference proteome</keyword>
<gene>
    <name evidence="1" type="ORF">GGR13_002592</name>
</gene>
<accession>A0A7W9CJS3</accession>
<evidence type="ECO:0000313" key="2">
    <source>
        <dbReference type="Proteomes" id="UP000545037"/>
    </source>
</evidence>
<sequence length="128" mass="13889">MLKTIGLAAALGVGTVLVTPVPSSAQTMNLREFVTVAERIPRNPTALLRSDFRRVKREFEGGLTAVKREEAAARSAGRAPSMCPPERLSIDPVATLRQLDAIADAGRPSMTVTDGMRQWLRSRYPCPA</sequence>
<organism evidence="1 2">
    <name type="scientific">Brevundimonas variabilis</name>
    <dbReference type="NCBI Taxonomy" id="74312"/>
    <lineage>
        <taxon>Bacteria</taxon>
        <taxon>Pseudomonadati</taxon>
        <taxon>Pseudomonadota</taxon>
        <taxon>Alphaproteobacteria</taxon>
        <taxon>Caulobacterales</taxon>
        <taxon>Caulobacteraceae</taxon>
        <taxon>Brevundimonas</taxon>
    </lineage>
</organism>
<dbReference type="EMBL" id="JACHOR010000004">
    <property type="protein sequence ID" value="MBB5746985.1"/>
    <property type="molecule type" value="Genomic_DNA"/>
</dbReference>
<comment type="caution">
    <text evidence="1">The sequence shown here is derived from an EMBL/GenBank/DDBJ whole genome shotgun (WGS) entry which is preliminary data.</text>
</comment>
<name>A0A7W9CJS3_9CAUL</name>
<dbReference type="Proteomes" id="UP000545037">
    <property type="component" value="Unassembled WGS sequence"/>
</dbReference>
<dbReference type="RefSeq" id="WP_183213942.1">
    <property type="nucleotide sequence ID" value="NZ_JACHOR010000004.1"/>
</dbReference>
<evidence type="ECO:0000313" key="1">
    <source>
        <dbReference type="EMBL" id="MBB5746985.1"/>
    </source>
</evidence>
<dbReference type="AlphaFoldDB" id="A0A7W9CJS3"/>
<evidence type="ECO:0008006" key="3">
    <source>
        <dbReference type="Google" id="ProtNLM"/>
    </source>
</evidence>